<evidence type="ECO:0000256" key="2">
    <source>
        <dbReference type="ARBA" id="ARBA00022679"/>
    </source>
</evidence>
<accession>A0A7W8M7B9</accession>
<evidence type="ECO:0000259" key="3">
    <source>
        <dbReference type="Pfam" id="PF13649"/>
    </source>
</evidence>
<sequence length="284" mass="31772">MLPVPKIVWLEMTSPQRPARITEPEAMTDAEQVASYVKAYEWGGPTSALQLHHMRELASLIRPGDVVVDLACGPGPLLLELAPLYPEVEFIGADLSPTMLEHLQRAARERGLSNVSVLQEDIRTLPSLEGRKVDLVISTSALHHLPDDDSLRQVFTRMNSLLGADGGFYLFDFGLLKSARTREIFVAEVAKLAPPITAHDYDVSLQAAYPVDYALESARAALPRPYVEAPCAFVDFFYFLQTAPRTTPSPKVQARLDEIWRGLSVPMKAEHAMLRMLRRRREVR</sequence>
<dbReference type="PANTHER" id="PTHR43861">
    <property type="entry name" value="TRANS-ACONITATE 2-METHYLTRANSFERASE-RELATED"/>
    <property type="match status" value="1"/>
</dbReference>
<dbReference type="PANTHER" id="PTHR43861:SF1">
    <property type="entry name" value="TRANS-ACONITATE 2-METHYLTRANSFERASE"/>
    <property type="match status" value="1"/>
</dbReference>
<feature type="domain" description="Methyltransferase" evidence="3">
    <location>
        <begin position="67"/>
        <end position="166"/>
    </location>
</feature>
<dbReference type="InterPro" id="IPR029063">
    <property type="entry name" value="SAM-dependent_MTases_sf"/>
</dbReference>
<keyword evidence="1 4" id="KW-0489">Methyltransferase</keyword>
<evidence type="ECO:0000313" key="5">
    <source>
        <dbReference type="Proteomes" id="UP000532440"/>
    </source>
</evidence>
<dbReference type="GO" id="GO:0008168">
    <property type="term" value="F:methyltransferase activity"/>
    <property type="evidence" value="ECO:0007669"/>
    <property type="project" value="UniProtKB-KW"/>
</dbReference>
<organism evidence="4 5">
    <name type="scientific">Quisquiliibacterium transsilvanicum</name>
    <dbReference type="NCBI Taxonomy" id="1549638"/>
    <lineage>
        <taxon>Bacteria</taxon>
        <taxon>Pseudomonadati</taxon>
        <taxon>Pseudomonadota</taxon>
        <taxon>Betaproteobacteria</taxon>
        <taxon>Burkholderiales</taxon>
        <taxon>Burkholderiaceae</taxon>
        <taxon>Quisquiliibacterium</taxon>
    </lineage>
</organism>
<protein>
    <submittedName>
        <fullName evidence="4">SAM-dependent methyltransferase</fullName>
    </submittedName>
</protein>
<dbReference type="GO" id="GO:0032259">
    <property type="term" value="P:methylation"/>
    <property type="evidence" value="ECO:0007669"/>
    <property type="project" value="UniProtKB-KW"/>
</dbReference>
<evidence type="ECO:0000313" key="4">
    <source>
        <dbReference type="EMBL" id="MBB5270055.1"/>
    </source>
</evidence>
<dbReference type="AlphaFoldDB" id="A0A7W8M7B9"/>
<dbReference type="Gene3D" id="3.40.50.150">
    <property type="entry name" value="Vaccinia Virus protein VP39"/>
    <property type="match status" value="1"/>
</dbReference>
<name>A0A7W8M7B9_9BURK</name>
<dbReference type="Pfam" id="PF13649">
    <property type="entry name" value="Methyltransf_25"/>
    <property type="match status" value="1"/>
</dbReference>
<keyword evidence="5" id="KW-1185">Reference proteome</keyword>
<dbReference type="RefSeq" id="WP_183963150.1">
    <property type="nucleotide sequence ID" value="NZ_BAABEW010000003.1"/>
</dbReference>
<dbReference type="CDD" id="cd02440">
    <property type="entry name" value="AdoMet_MTases"/>
    <property type="match status" value="1"/>
</dbReference>
<proteinExistence type="predicted"/>
<keyword evidence="2 4" id="KW-0808">Transferase</keyword>
<evidence type="ECO:0000256" key="1">
    <source>
        <dbReference type="ARBA" id="ARBA00022603"/>
    </source>
</evidence>
<dbReference type="EMBL" id="JACHGB010000001">
    <property type="protein sequence ID" value="MBB5270055.1"/>
    <property type="molecule type" value="Genomic_DNA"/>
</dbReference>
<dbReference type="InterPro" id="IPR041698">
    <property type="entry name" value="Methyltransf_25"/>
</dbReference>
<dbReference type="Proteomes" id="UP000532440">
    <property type="component" value="Unassembled WGS sequence"/>
</dbReference>
<comment type="caution">
    <text evidence="4">The sequence shown here is derived from an EMBL/GenBank/DDBJ whole genome shotgun (WGS) entry which is preliminary data.</text>
</comment>
<reference evidence="4 5" key="1">
    <citation type="submission" date="2020-08" db="EMBL/GenBank/DDBJ databases">
        <title>Genomic Encyclopedia of Type Strains, Phase IV (KMG-IV): sequencing the most valuable type-strain genomes for metagenomic binning, comparative biology and taxonomic classification.</title>
        <authorList>
            <person name="Goeker M."/>
        </authorList>
    </citation>
    <scope>NUCLEOTIDE SEQUENCE [LARGE SCALE GENOMIC DNA]</scope>
    <source>
        <strain evidence="4 5">DSM 29781</strain>
    </source>
</reference>
<gene>
    <name evidence="4" type="ORF">HNQ70_000039</name>
</gene>
<dbReference type="SUPFAM" id="SSF53335">
    <property type="entry name" value="S-adenosyl-L-methionine-dependent methyltransferases"/>
    <property type="match status" value="1"/>
</dbReference>